<dbReference type="PRINTS" id="PR00420">
    <property type="entry name" value="RNGMNOXGNASE"/>
</dbReference>
<dbReference type="SUPFAM" id="SSF51905">
    <property type="entry name" value="FAD/NAD(P)-binding domain"/>
    <property type="match status" value="1"/>
</dbReference>
<protein>
    <recommendedName>
        <fullName evidence="4">FAD-binding domain-containing protein</fullName>
    </recommendedName>
</protein>
<gene>
    <name evidence="5" type="ORF">PEGY_LOCUS876</name>
</gene>
<feature type="domain" description="FAD-binding" evidence="4">
    <location>
        <begin position="4"/>
        <end position="61"/>
    </location>
</feature>
<keyword evidence="2" id="KW-0274">FAD</keyword>
<dbReference type="EMBL" id="CAJVRC010000835">
    <property type="protein sequence ID" value="CAG8886453.1"/>
    <property type="molecule type" value="Genomic_DNA"/>
</dbReference>
<dbReference type="AlphaFoldDB" id="A0A9W4NZZ5"/>
<evidence type="ECO:0000313" key="5">
    <source>
        <dbReference type="EMBL" id="CAG8886453.1"/>
    </source>
</evidence>
<name>A0A9W4NZZ5_9EURO</name>
<keyword evidence="1" id="KW-0285">Flavoprotein</keyword>
<dbReference type="PANTHER" id="PTHR46720">
    <property type="entry name" value="HYDROXYLASE, PUTATIVE (AFU_ORTHOLOGUE AFUA_3G01460)-RELATED"/>
    <property type="match status" value="1"/>
</dbReference>
<dbReference type="Proteomes" id="UP001154252">
    <property type="component" value="Unassembled WGS sequence"/>
</dbReference>
<comment type="caution">
    <text evidence="5">The sequence shown here is derived from an EMBL/GenBank/DDBJ whole genome shotgun (WGS) entry which is preliminary data.</text>
</comment>
<dbReference type="Gene3D" id="3.50.50.60">
    <property type="entry name" value="FAD/NAD(P)-binding domain"/>
    <property type="match status" value="1"/>
</dbReference>
<evidence type="ECO:0000256" key="2">
    <source>
        <dbReference type="ARBA" id="ARBA00022827"/>
    </source>
</evidence>
<reference evidence="5" key="1">
    <citation type="submission" date="2021-07" db="EMBL/GenBank/DDBJ databases">
        <authorList>
            <person name="Branca A.L. A."/>
        </authorList>
    </citation>
    <scope>NUCLEOTIDE SEQUENCE</scope>
</reference>
<accession>A0A9W4NZZ5</accession>
<proteinExistence type="predicted"/>
<evidence type="ECO:0000256" key="3">
    <source>
        <dbReference type="ARBA" id="ARBA00023002"/>
    </source>
</evidence>
<dbReference type="GO" id="GO:0071949">
    <property type="term" value="F:FAD binding"/>
    <property type="evidence" value="ECO:0007669"/>
    <property type="project" value="InterPro"/>
</dbReference>
<keyword evidence="3" id="KW-0560">Oxidoreductase</keyword>
<dbReference type="InterPro" id="IPR002938">
    <property type="entry name" value="FAD-bd"/>
</dbReference>
<evidence type="ECO:0000259" key="4">
    <source>
        <dbReference type="Pfam" id="PF01494"/>
    </source>
</evidence>
<dbReference type="OrthoDB" id="417877at2759"/>
<dbReference type="GO" id="GO:0016491">
    <property type="term" value="F:oxidoreductase activity"/>
    <property type="evidence" value="ECO:0007669"/>
    <property type="project" value="UniProtKB-KW"/>
</dbReference>
<dbReference type="InterPro" id="IPR036188">
    <property type="entry name" value="FAD/NAD-bd_sf"/>
</dbReference>
<dbReference type="InterPro" id="IPR051104">
    <property type="entry name" value="FAD_monoxygenase"/>
</dbReference>
<dbReference type="Pfam" id="PF01494">
    <property type="entry name" value="FAD_binding_3"/>
    <property type="match status" value="1"/>
</dbReference>
<evidence type="ECO:0000256" key="1">
    <source>
        <dbReference type="ARBA" id="ARBA00022630"/>
    </source>
</evidence>
<organism evidence="5 6">
    <name type="scientific">Penicillium egyptiacum</name>
    <dbReference type="NCBI Taxonomy" id="1303716"/>
    <lineage>
        <taxon>Eukaryota</taxon>
        <taxon>Fungi</taxon>
        <taxon>Dikarya</taxon>
        <taxon>Ascomycota</taxon>
        <taxon>Pezizomycotina</taxon>
        <taxon>Eurotiomycetes</taxon>
        <taxon>Eurotiomycetidae</taxon>
        <taxon>Eurotiales</taxon>
        <taxon>Aspergillaceae</taxon>
        <taxon>Penicillium</taxon>
    </lineage>
</organism>
<keyword evidence="6" id="KW-1185">Reference proteome</keyword>
<dbReference type="PANTHER" id="PTHR46720:SF3">
    <property type="entry name" value="FAD-BINDING DOMAIN-CONTAINING PROTEIN-RELATED"/>
    <property type="match status" value="1"/>
</dbReference>
<dbReference type="GO" id="GO:0044550">
    <property type="term" value="P:secondary metabolite biosynthetic process"/>
    <property type="evidence" value="ECO:0007669"/>
    <property type="project" value="TreeGrafter"/>
</dbReference>
<sequence>MLPDELSKRAVFDTYDYPAPAFVHGRVCISGDAAYAAAPYHGAGADFAVEDATVLAQLLLAADEYTKSYDVGNGGITKPNLVRTALETYNSIRLERAHSLVKTSRHIGEIYEGQNADVGLNSKKCAEEIDWRCRKVWHYDIDEMMRET</sequence>
<evidence type="ECO:0000313" key="6">
    <source>
        <dbReference type="Proteomes" id="UP001154252"/>
    </source>
</evidence>